<reference evidence="4 5" key="1">
    <citation type="journal article" date="2015" name="Stand. Genomic Sci.">
        <title>Genomic Encyclopedia of Bacterial and Archaeal Type Strains, Phase III: the genomes of soil and plant-associated and newly described type strains.</title>
        <authorList>
            <person name="Whitman W.B."/>
            <person name="Woyke T."/>
            <person name="Klenk H.P."/>
            <person name="Zhou Y."/>
            <person name="Lilburn T.G."/>
            <person name="Beck B.J."/>
            <person name="De Vos P."/>
            <person name="Vandamme P."/>
            <person name="Eisen J.A."/>
            <person name="Garrity G."/>
            <person name="Hugenholtz P."/>
            <person name="Kyrpides N.C."/>
        </authorList>
    </citation>
    <scope>NUCLEOTIDE SEQUENCE [LARGE SCALE GENOMIC DNA]</scope>
    <source>
        <strain evidence="4 5">CECT 7306</strain>
    </source>
</reference>
<gene>
    <name evidence="4" type="ORF">EDC03_2411</name>
</gene>
<dbReference type="EMBL" id="RJKN01000006">
    <property type="protein sequence ID" value="ROP34596.1"/>
    <property type="molecule type" value="Genomic_DNA"/>
</dbReference>
<feature type="signal peptide" evidence="2">
    <location>
        <begin position="1"/>
        <end position="31"/>
    </location>
</feature>
<dbReference type="Proteomes" id="UP000276232">
    <property type="component" value="Unassembled WGS sequence"/>
</dbReference>
<evidence type="ECO:0000313" key="4">
    <source>
        <dbReference type="EMBL" id="ROP34596.1"/>
    </source>
</evidence>
<evidence type="ECO:0000256" key="2">
    <source>
        <dbReference type="SAM" id="SignalP"/>
    </source>
</evidence>
<dbReference type="AlphaFoldDB" id="A0A3N1GWT3"/>
<keyword evidence="2" id="KW-0732">Signal</keyword>
<evidence type="ECO:0000259" key="3">
    <source>
        <dbReference type="Pfam" id="PF14016"/>
    </source>
</evidence>
<evidence type="ECO:0000313" key="5">
    <source>
        <dbReference type="Proteomes" id="UP000276232"/>
    </source>
</evidence>
<sequence length="229" mass="21763">MVIVMSTMRSAATVLLLAAPLLLSACSDAGAGDAPDASAGATSTAPTAEASTSPGPSPSPTATRSASAASTGAPTTSAPADATEGACTTDQLDVAVAPAEGGGAAGSTCEVVSFTNTGSAACALEVYPGVSTVTGDDGEQVGAAAVRDKSATAATVELAPGAEAYALLQVSAAGNYDADECEPTTARGFRVYPPGETAAAFAAADVEACASDDVTLLTVGPVQAGTPGG</sequence>
<dbReference type="OrthoDB" id="3268346at2"/>
<dbReference type="InterPro" id="IPR025326">
    <property type="entry name" value="DUF4232"/>
</dbReference>
<dbReference type="RefSeq" id="WP_123380499.1">
    <property type="nucleotide sequence ID" value="NZ_RJKN01000006.1"/>
</dbReference>
<evidence type="ECO:0000256" key="1">
    <source>
        <dbReference type="SAM" id="MobiDB-lite"/>
    </source>
</evidence>
<comment type="caution">
    <text evidence="4">The sequence shown here is derived from an EMBL/GenBank/DDBJ whole genome shotgun (WGS) entry which is preliminary data.</text>
</comment>
<keyword evidence="5" id="KW-1185">Reference proteome</keyword>
<protein>
    <submittedName>
        <fullName evidence="4">Uncharacterized protein DUF4232</fullName>
    </submittedName>
</protein>
<name>A0A3N1GWT3_9ACTN</name>
<dbReference type="InParanoid" id="A0A3N1GWT3"/>
<feature type="chain" id="PRO_5017960331" evidence="2">
    <location>
        <begin position="32"/>
        <end position="229"/>
    </location>
</feature>
<accession>A0A3N1GWT3</accession>
<proteinExistence type="predicted"/>
<dbReference type="Pfam" id="PF14016">
    <property type="entry name" value="DUF4232"/>
    <property type="match status" value="1"/>
</dbReference>
<organism evidence="4 5">
    <name type="scientific">Pseudokineococcus lusitanus</name>
    <dbReference type="NCBI Taxonomy" id="763993"/>
    <lineage>
        <taxon>Bacteria</taxon>
        <taxon>Bacillati</taxon>
        <taxon>Actinomycetota</taxon>
        <taxon>Actinomycetes</taxon>
        <taxon>Kineosporiales</taxon>
        <taxon>Kineosporiaceae</taxon>
        <taxon>Pseudokineococcus</taxon>
    </lineage>
</organism>
<feature type="region of interest" description="Disordered" evidence="1">
    <location>
        <begin position="33"/>
        <end position="83"/>
    </location>
</feature>
<feature type="domain" description="DUF4232" evidence="3">
    <location>
        <begin position="87"/>
        <end position="223"/>
    </location>
</feature>